<dbReference type="SUPFAM" id="SSF56112">
    <property type="entry name" value="Protein kinase-like (PK-like)"/>
    <property type="match status" value="1"/>
</dbReference>
<keyword evidence="4 9" id="KW-0547">Nucleotide-binding</keyword>
<keyword evidence="2" id="KW-0723">Serine/threonine-protein kinase</keyword>
<keyword evidence="10" id="KW-0472">Membrane</keyword>
<keyword evidence="10" id="KW-0812">Transmembrane</keyword>
<evidence type="ECO:0000256" key="1">
    <source>
        <dbReference type="ARBA" id="ARBA00012513"/>
    </source>
</evidence>
<dbReference type="Pfam" id="PF00069">
    <property type="entry name" value="Pkinase"/>
    <property type="match status" value="1"/>
</dbReference>
<dbReference type="PROSITE" id="PS50011">
    <property type="entry name" value="PROTEIN_KINASE_DOM"/>
    <property type="match status" value="1"/>
</dbReference>
<dbReference type="Gene3D" id="1.10.510.10">
    <property type="entry name" value="Transferase(Phosphotransferase) domain 1"/>
    <property type="match status" value="1"/>
</dbReference>
<name>A0A841T178_9BACL</name>
<dbReference type="Proteomes" id="UP000535838">
    <property type="component" value="Unassembled WGS sequence"/>
</dbReference>
<dbReference type="EC" id="2.7.11.1" evidence="1"/>
<dbReference type="InterPro" id="IPR011009">
    <property type="entry name" value="Kinase-like_dom_sf"/>
</dbReference>
<evidence type="ECO:0000256" key="3">
    <source>
        <dbReference type="ARBA" id="ARBA00022679"/>
    </source>
</evidence>
<dbReference type="InterPro" id="IPR017441">
    <property type="entry name" value="Protein_kinase_ATP_BS"/>
</dbReference>
<evidence type="ECO:0000256" key="2">
    <source>
        <dbReference type="ARBA" id="ARBA00022527"/>
    </source>
</evidence>
<evidence type="ECO:0000256" key="8">
    <source>
        <dbReference type="ARBA" id="ARBA00048679"/>
    </source>
</evidence>
<gene>
    <name evidence="12" type="ORF">H7B67_27720</name>
</gene>
<reference evidence="12 13" key="1">
    <citation type="submission" date="2020-08" db="EMBL/GenBank/DDBJ databases">
        <title>Cohnella phylogeny.</title>
        <authorList>
            <person name="Dunlap C."/>
        </authorList>
    </citation>
    <scope>NUCLEOTIDE SEQUENCE [LARGE SCALE GENOMIC DNA]</scope>
    <source>
        <strain evidence="12 13">DSM 25241</strain>
    </source>
</reference>
<dbReference type="Gene3D" id="3.30.200.20">
    <property type="entry name" value="Phosphorylase Kinase, domain 1"/>
    <property type="match status" value="1"/>
</dbReference>
<comment type="catalytic activity">
    <reaction evidence="7">
        <text>L-threonyl-[protein] + ATP = O-phospho-L-threonyl-[protein] + ADP + H(+)</text>
        <dbReference type="Rhea" id="RHEA:46608"/>
        <dbReference type="Rhea" id="RHEA-COMP:11060"/>
        <dbReference type="Rhea" id="RHEA-COMP:11605"/>
        <dbReference type="ChEBI" id="CHEBI:15378"/>
        <dbReference type="ChEBI" id="CHEBI:30013"/>
        <dbReference type="ChEBI" id="CHEBI:30616"/>
        <dbReference type="ChEBI" id="CHEBI:61977"/>
        <dbReference type="ChEBI" id="CHEBI:456216"/>
        <dbReference type="EC" id="2.7.11.1"/>
    </reaction>
</comment>
<feature type="binding site" evidence="9">
    <location>
        <position position="55"/>
    </location>
    <ligand>
        <name>ATP</name>
        <dbReference type="ChEBI" id="CHEBI:30616"/>
    </ligand>
</feature>
<dbReference type="GO" id="GO:0004674">
    <property type="term" value="F:protein serine/threonine kinase activity"/>
    <property type="evidence" value="ECO:0007669"/>
    <property type="project" value="UniProtKB-KW"/>
</dbReference>
<keyword evidence="13" id="KW-1185">Reference proteome</keyword>
<evidence type="ECO:0000313" key="12">
    <source>
        <dbReference type="EMBL" id="MBB6637934.1"/>
    </source>
</evidence>
<evidence type="ECO:0000256" key="4">
    <source>
        <dbReference type="ARBA" id="ARBA00022741"/>
    </source>
</evidence>
<keyword evidence="5 12" id="KW-0418">Kinase</keyword>
<evidence type="ECO:0000256" key="9">
    <source>
        <dbReference type="PROSITE-ProRule" id="PRU10141"/>
    </source>
</evidence>
<dbReference type="PROSITE" id="PS00107">
    <property type="entry name" value="PROTEIN_KINASE_ATP"/>
    <property type="match status" value="1"/>
</dbReference>
<protein>
    <recommendedName>
        <fullName evidence="1">non-specific serine/threonine protein kinase</fullName>
        <ecNumber evidence="1">2.7.11.1</ecNumber>
    </recommendedName>
</protein>
<dbReference type="SMART" id="SM00220">
    <property type="entry name" value="S_TKc"/>
    <property type="match status" value="1"/>
</dbReference>
<keyword evidence="3" id="KW-0808">Transferase</keyword>
<keyword evidence="6 9" id="KW-0067">ATP-binding</keyword>
<dbReference type="AlphaFoldDB" id="A0A841T178"/>
<accession>A0A841T178</accession>
<sequence>MGCGVATSSEKQLSPGTILTGKWNGRKYKLERLLGVGANGQVYLATYGRAACAIKLGKDVSDLQAEANILASLDHREKKQPFLLDVDDAMLSGNQVPFYVMQYVPGTAVRTYLRKHGTEWFGVIGYRLLRRLSELHEAGWVFGDIKNDNILVSDYGRIALVDYGGMTASGRGIRQFTEIYDRGYWSAGSRTADPAYDWFSTAVLWIHALDEKRLLYLTRTLLPQNRDPGELLGLVKSHPSLKPLSGWFERALHGRFESTQEAAESWREAVHAASGAKSPSAPRVPGWMAGVFALSLLLCISLMAIWLFS</sequence>
<dbReference type="EMBL" id="JACJVQ010000026">
    <property type="protein sequence ID" value="MBB6637934.1"/>
    <property type="molecule type" value="Genomic_DNA"/>
</dbReference>
<evidence type="ECO:0000259" key="11">
    <source>
        <dbReference type="PROSITE" id="PS50011"/>
    </source>
</evidence>
<dbReference type="InterPro" id="IPR000719">
    <property type="entry name" value="Prot_kinase_dom"/>
</dbReference>
<evidence type="ECO:0000256" key="10">
    <source>
        <dbReference type="SAM" id="Phobius"/>
    </source>
</evidence>
<dbReference type="GO" id="GO:0005524">
    <property type="term" value="F:ATP binding"/>
    <property type="evidence" value="ECO:0007669"/>
    <property type="project" value="UniProtKB-UniRule"/>
</dbReference>
<evidence type="ECO:0000256" key="6">
    <source>
        <dbReference type="ARBA" id="ARBA00022840"/>
    </source>
</evidence>
<organism evidence="12 13">
    <name type="scientific">Cohnella thailandensis</name>
    <dbReference type="NCBI Taxonomy" id="557557"/>
    <lineage>
        <taxon>Bacteria</taxon>
        <taxon>Bacillati</taxon>
        <taxon>Bacillota</taxon>
        <taxon>Bacilli</taxon>
        <taxon>Bacillales</taxon>
        <taxon>Paenibacillaceae</taxon>
        <taxon>Cohnella</taxon>
    </lineage>
</organism>
<comment type="catalytic activity">
    <reaction evidence="8">
        <text>L-seryl-[protein] + ATP = O-phospho-L-seryl-[protein] + ADP + H(+)</text>
        <dbReference type="Rhea" id="RHEA:17989"/>
        <dbReference type="Rhea" id="RHEA-COMP:9863"/>
        <dbReference type="Rhea" id="RHEA-COMP:11604"/>
        <dbReference type="ChEBI" id="CHEBI:15378"/>
        <dbReference type="ChEBI" id="CHEBI:29999"/>
        <dbReference type="ChEBI" id="CHEBI:30616"/>
        <dbReference type="ChEBI" id="CHEBI:83421"/>
        <dbReference type="ChEBI" id="CHEBI:456216"/>
        <dbReference type="EC" id="2.7.11.1"/>
    </reaction>
</comment>
<dbReference type="PANTHER" id="PTHR24356">
    <property type="entry name" value="SERINE/THREONINE-PROTEIN KINASE"/>
    <property type="match status" value="1"/>
</dbReference>
<proteinExistence type="predicted"/>
<dbReference type="InterPro" id="IPR050236">
    <property type="entry name" value="Ser_Thr_kinase_AGC"/>
</dbReference>
<evidence type="ECO:0000313" key="13">
    <source>
        <dbReference type="Proteomes" id="UP000535838"/>
    </source>
</evidence>
<evidence type="ECO:0000256" key="5">
    <source>
        <dbReference type="ARBA" id="ARBA00022777"/>
    </source>
</evidence>
<keyword evidence="10" id="KW-1133">Transmembrane helix</keyword>
<feature type="transmembrane region" description="Helical" evidence="10">
    <location>
        <begin position="287"/>
        <end position="308"/>
    </location>
</feature>
<evidence type="ECO:0000256" key="7">
    <source>
        <dbReference type="ARBA" id="ARBA00047899"/>
    </source>
</evidence>
<feature type="domain" description="Protein kinase" evidence="11">
    <location>
        <begin position="28"/>
        <end position="309"/>
    </location>
</feature>
<comment type="caution">
    <text evidence="12">The sequence shown here is derived from an EMBL/GenBank/DDBJ whole genome shotgun (WGS) entry which is preliminary data.</text>
</comment>